<name>A0A7K0BV74_9ACTN</name>
<organism evidence="3 4">
    <name type="scientific">Actinomadura macrotermitis</name>
    <dbReference type="NCBI Taxonomy" id="2585200"/>
    <lineage>
        <taxon>Bacteria</taxon>
        <taxon>Bacillati</taxon>
        <taxon>Actinomycetota</taxon>
        <taxon>Actinomycetes</taxon>
        <taxon>Streptosporangiales</taxon>
        <taxon>Thermomonosporaceae</taxon>
        <taxon>Actinomadura</taxon>
    </lineage>
</organism>
<comment type="caution">
    <text evidence="3">The sequence shown here is derived from an EMBL/GenBank/DDBJ whole genome shotgun (WGS) entry which is preliminary data.</text>
</comment>
<dbReference type="OrthoDB" id="9769602at2"/>
<dbReference type="InterPro" id="IPR029063">
    <property type="entry name" value="SAM-dependent_MTases_sf"/>
</dbReference>
<evidence type="ECO:0000259" key="2">
    <source>
        <dbReference type="Pfam" id="PF08241"/>
    </source>
</evidence>
<evidence type="ECO:0000313" key="4">
    <source>
        <dbReference type="Proteomes" id="UP000487268"/>
    </source>
</evidence>
<dbReference type="PANTHER" id="PTHR44068">
    <property type="entry name" value="ZGC:194242"/>
    <property type="match status" value="1"/>
</dbReference>
<dbReference type="GO" id="GO:0032259">
    <property type="term" value="P:methylation"/>
    <property type="evidence" value="ECO:0007669"/>
    <property type="project" value="UniProtKB-KW"/>
</dbReference>
<dbReference type="RefSeq" id="WP_153533192.1">
    <property type="nucleotide sequence ID" value="NZ_WEGH01000002.1"/>
</dbReference>
<sequence length="272" mass="29306">MTSRSAATGTDQVSDLYDSFGPLLSMIWDDNYHFGYWEDAADDSSIEVATDRFTDVLIGRLGVGGNDRVLDVGCGVGKPAVRLAEATGAAVVGISTNALQISKAGERAEARGLVERVTFQKADAMETGFDDASFDAVLAFESLVHMDRAKALREIRRVLVPGGRLVLTDLTVPKGLERSAGGAGKLSSLTSLDEYPQVIADAGFVLDELVDVTDHTRYTVPRITENLQRHRDEFERVHGVNVDDIHNATISSDMDVADIGCLIAVAHRPGPF</sequence>
<proteinExistence type="predicted"/>
<protein>
    <submittedName>
        <fullName evidence="3">Demethylrebeccamycin-D-glucose O-methyltransferase</fullName>
        <ecNumber evidence="3">2.1.1.164</ecNumber>
    </submittedName>
</protein>
<dbReference type="InterPro" id="IPR050447">
    <property type="entry name" value="Erg6_SMT_methyltransf"/>
</dbReference>
<accession>A0A7K0BV74</accession>
<keyword evidence="1 3" id="KW-0808">Transferase</keyword>
<dbReference type="AlphaFoldDB" id="A0A7K0BV74"/>
<dbReference type="PANTHER" id="PTHR44068:SF11">
    <property type="entry name" value="GERANYL DIPHOSPHATE 2-C-METHYLTRANSFERASE"/>
    <property type="match status" value="1"/>
</dbReference>
<dbReference type="GO" id="GO:0008757">
    <property type="term" value="F:S-adenosylmethionine-dependent methyltransferase activity"/>
    <property type="evidence" value="ECO:0007669"/>
    <property type="project" value="InterPro"/>
</dbReference>
<dbReference type="Gene3D" id="3.40.50.150">
    <property type="entry name" value="Vaccinia Virus protein VP39"/>
    <property type="match status" value="1"/>
</dbReference>
<dbReference type="Pfam" id="PF08241">
    <property type="entry name" value="Methyltransf_11"/>
    <property type="match status" value="1"/>
</dbReference>
<evidence type="ECO:0000313" key="3">
    <source>
        <dbReference type="EMBL" id="MQY05073.1"/>
    </source>
</evidence>
<dbReference type="GO" id="GO:0102082">
    <property type="term" value="F:demethylrebeccamycin--D-glucose O-methyltransferase activity"/>
    <property type="evidence" value="ECO:0007669"/>
    <property type="project" value="UniProtKB-EC"/>
</dbReference>
<evidence type="ECO:0000256" key="1">
    <source>
        <dbReference type="ARBA" id="ARBA00022679"/>
    </source>
</evidence>
<dbReference type="Proteomes" id="UP000487268">
    <property type="component" value="Unassembled WGS sequence"/>
</dbReference>
<keyword evidence="3" id="KW-0489">Methyltransferase</keyword>
<gene>
    <name evidence="3" type="primary">rebM</name>
    <name evidence="3" type="ORF">ACRB68_31360</name>
</gene>
<dbReference type="SUPFAM" id="SSF53335">
    <property type="entry name" value="S-adenosyl-L-methionine-dependent methyltransferases"/>
    <property type="match status" value="1"/>
</dbReference>
<dbReference type="CDD" id="cd02440">
    <property type="entry name" value="AdoMet_MTases"/>
    <property type="match status" value="1"/>
</dbReference>
<dbReference type="InterPro" id="IPR013216">
    <property type="entry name" value="Methyltransf_11"/>
</dbReference>
<feature type="domain" description="Methyltransferase type 11" evidence="2">
    <location>
        <begin position="70"/>
        <end position="167"/>
    </location>
</feature>
<dbReference type="EC" id="2.1.1.164" evidence="3"/>
<reference evidence="3 4" key="1">
    <citation type="submission" date="2019-10" db="EMBL/GenBank/DDBJ databases">
        <title>Actinomadura rubteroloni sp. nov. and Actinomadura macrotermitis sp. nov., isolated from the gut of fungus growing-termite Macrotermes natalensis.</title>
        <authorList>
            <person name="Benndorf R."/>
            <person name="Martin K."/>
            <person name="Kuefner M."/>
            <person name="De Beer W."/>
            <person name="Kaster A.-K."/>
            <person name="Vollmers J."/>
            <person name="Poulsen M."/>
            <person name="Beemelmanns C."/>
        </authorList>
    </citation>
    <scope>NUCLEOTIDE SEQUENCE [LARGE SCALE GENOMIC DNA]</scope>
    <source>
        <strain evidence="3 4">RB68</strain>
    </source>
</reference>
<keyword evidence="4" id="KW-1185">Reference proteome</keyword>
<dbReference type="EMBL" id="WEGH01000002">
    <property type="protein sequence ID" value="MQY05073.1"/>
    <property type="molecule type" value="Genomic_DNA"/>
</dbReference>